<proteinExistence type="predicted"/>
<dbReference type="NCBIfam" id="TIGR01640">
    <property type="entry name" value="F_box_assoc_1"/>
    <property type="match status" value="1"/>
</dbReference>
<feature type="domain" description="F-box" evidence="1">
    <location>
        <begin position="19"/>
        <end position="59"/>
    </location>
</feature>
<dbReference type="InterPro" id="IPR055290">
    <property type="entry name" value="At3g26010-like"/>
</dbReference>
<name>A0A9R0JAQ1_SPIOL</name>
<dbReference type="RefSeq" id="XP_021863717.1">
    <property type="nucleotide sequence ID" value="XM_022008025.1"/>
</dbReference>
<gene>
    <name evidence="3" type="primary">LOC110802584</name>
</gene>
<dbReference type="InterPro" id="IPR036047">
    <property type="entry name" value="F-box-like_dom_sf"/>
</dbReference>
<keyword evidence="2" id="KW-1185">Reference proteome</keyword>
<dbReference type="PANTHER" id="PTHR35546:SF115">
    <property type="entry name" value="F-BOX DOMAIN-CONTAINING PROTEIN"/>
    <property type="match status" value="1"/>
</dbReference>
<dbReference type="GeneID" id="110802584"/>
<dbReference type="InterPro" id="IPR001810">
    <property type="entry name" value="F-box_dom"/>
</dbReference>
<dbReference type="SMART" id="SM00256">
    <property type="entry name" value="FBOX"/>
    <property type="match status" value="1"/>
</dbReference>
<evidence type="ECO:0000259" key="1">
    <source>
        <dbReference type="SMART" id="SM00256"/>
    </source>
</evidence>
<dbReference type="SUPFAM" id="SSF81383">
    <property type="entry name" value="F-box domain"/>
    <property type="match status" value="1"/>
</dbReference>
<reference evidence="3" key="2">
    <citation type="submission" date="2025-08" db="UniProtKB">
        <authorList>
            <consortium name="RefSeq"/>
        </authorList>
    </citation>
    <scope>IDENTIFICATION</scope>
    <source>
        <tissue evidence="3">Leaf</tissue>
    </source>
</reference>
<accession>A0A9R0JAQ1</accession>
<evidence type="ECO:0000313" key="2">
    <source>
        <dbReference type="Proteomes" id="UP000813463"/>
    </source>
</evidence>
<dbReference type="Proteomes" id="UP000813463">
    <property type="component" value="Chromosome 4"/>
</dbReference>
<dbReference type="Pfam" id="PF07734">
    <property type="entry name" value="FBA_1"/>
    <property type="match status" value="1"/>
</dbReference>
<reference evidence="2" key="1">
    <citation type="journal article" date="2021" name="Nat. Commun.">
        <title>Genomic analyses provide insights into spinach domestication and the genetic basis of agronomic traits.</title>
        <authorList>
            <person name="Cai X."/>
            <person name="Sun X."/>
            <person name="Xu C."/>
            <person name="Sun H."/>
            <person name="Wang X."/>
            <person name="Ge C."/>
            <person name="Zhang Z."/>
            <person name="Wang Q."/>
            <person name="Fei Z."/>
            <person name="Jiao C."/>
            <person name="Wang Q."/>
        </authorList>
    </citation>
    <scope>NUCLEOTIDE SEQUENCE [LARGE SCALE GENOMIC DNA]</scope>
    <source>
        <strain evidence="2">cv. Varoflay</strain>
    </source>
</reference>
<protein>
    <submittedName>
        <fullName evidence="3">F-box protein At5g07610-like</fullName>
    </submittedName>
</protein>
<dbReference type="InterPro" id="IPR006527">
    <property type="entry name" value="F-box-assoc_dom_typ1"/>
</dbReference>
<organism evidence="2 3">
    <name type="scientific">Spinacia oleracea</name>
    <name type="common">Spinach</name>
    <dbReference type="NCBI Taxonomy" id="3562"/>
    <lineage>
        <taxon>Eukaryota</taxon>
        <taxon>Viridiplantae</taxon>
        <taxon>Streptophyta</taxon>
        <taxon>Embryophyta</taxon>
        <taxon>Tracheophyta</taxon>
        <taxon>Spermatophyta</taxon>
        <taxon>Magnoliopsida</taxon>
        <taxon>eudicotyledons</taxon>
        <taxon>Gunneridae</taxon>
        <taxon>Pentapetalae</taxon>
        <taxon>Caryophyllales</taxon>
        <taxon>Chenopodiaceae</taxon>
        <taxon>Chenopodioideae</taxon>
        <taxon>Anserineae</taxon>
        <taxon>Spinacia</taxon>
    </lineage>
</organism>
<dbReference type="OrthoDB" id="1875256at2759"/>
<dbReference type="PANTHER" id="PTHR35546">
    <property type="entry name" value="F-BOX PROTEIN INTERACTION DOMAIN PROTEIN-RELATED"/>
    <property type="match status" value="1"/>
</dbReference>
<evidence type="ECO:0000313" key="3">
    <source>
        <dbReference type="RefSeq" id="XP_021863717.1"/>
    </source>
</evidence>
<sequence length="398" mass="46230">MSTVLTPTNPSSPAEVVGGSDDLLTEILSYIPVIPLLRFKSTSKQWNTIISHRTFSLLHTSSHLHSPSSGLFFHQHHHSLYPLYDFISFTSSSSHRPTFFSLLKSCTFDILQSCNGLFLCSFNLSIFVCNPTTNQETRIDLPVHVTETDDFLFRGFNLGFDPARSPYYQVLCVWASKIEDNAYLIDLYSSETQQWRREVIDVFRVPFDVEFDHRVYWEGRVYWLSHTETTIFFDFDKECVESLALPKAIEGDYIERFRYFGESCGHLHLIEIRTNSVDEFDVLELNRKNKTEWVVKYRVNLDVLGRGFETEMFQDHSDRFWRGLRLYAFSILAVVRENVGDDEDDDSALVLSIPGKVISYNLRTKVSKLLCNVVDESDRLFPFRGYNAFQFTESIYCV</sequence>
<dbReference type="InterPro" id="IPR017451">
    <property type="entry name" value="F-box-assoc_interact_dom"/>
</dbReference>
<dbReference type="AlphaFoldDB" id="A0A9R0JAQ1"/>
<dbReference type="KEGG" id="soe:110802584"/>
<dbReference type="Pfam" id="PF00646">
    <property type="entry name" value="F-box"/>
    <property type="match status" value="1"/>
</dbReference>